<gene>
    <name evidence="2" type="ORF">ACFPWU_06450</name>
</gene>
<proteinExistence type="predicted"/>
<dbReference type="EMBL" id="JBHSQI010000003">
    <property type="protein sequence ID" value="MFC6153304.1"/>
    <property type="molecule type" value="Genomic_DNA"/>
</dbReference>
<accession>A0ABW1QUW7</accession>
<protein>
    <submittedName>
        <fullName evidence="2">Phytoene desaturase family protein</fullName>
    </submittedName>
</protein>
<organism evidence="2 3">
    <name type="scientific">Nocardioides yefusunii</name>
    <dbReference type="NCBI Taxonomy" id="2500546"/>
    <lineage>
        <taxon>Bacteria</taxon>
        <taxon>Bacillati</taxon>
        <taxon>Actinomycetota</taxon>
        <taxon>Actinomycetes</taxon>
        <taxon>Propionibacteriales</taxon>
        <taxon>Nocardioidaceae</taxon>
        <taxon>Nocardioides</taxon>
    </lineage>
</organism>
<evidence type="ECO:0000259" key="1">
    <source>
        <dbReference type="Pfam" id="PF01593"/>
    </source>
</evidence>
<dbReference type="Pfam" id="PF01593">
    <property type="entry name" value="Amino_oxidase"/>
    <property type="match status" value="1"/>
</dbReference>
<dbReference type="InterPro" id="IPR002937">
    <property type="entry name" value="Amino_oxidase"/>
</dbReference>
<dbReference type="Gene3D" id="3.50.50.60">
    <property type="entry name" value="FAD/NAD(P)-binding domain"/>
    <property type="match status" value="2"/>
</dbReference>
<dbReference type="PRINTS" id="PR00411">
    <property type="entry name" value="PNDRDTASEI"/>
</dbReference>
<dbReference type="Proteomes" id="UP001596098">
    <property type="component" value="Unassembled WGS sequence"/>
</dbReference>
<comment type="caution">
    <text evidence="2">The sequence shown here is derived from an EMBL/GenBank/DDBJ whole genome shotgun (WGS) entry which is preliminary data.</text>
</comment>
<feature type="domain" description="Amine oxidase" evidence="1">
    <location>
        <begin position="11"/>
        <end position="453"/>
    </location>
</feature>
<dbReference type="SUPFAM" id="SSF51905">
    <property type="entry name" value="FAD/NAD(P)-binding domain"/>
    <property type="match status" value="1"/>
</dbReference>
<sequence>MRVVVVGGGFGGMAAAARLAKMGHQVTLVERSTSLGGALGRIEVEGHIFDTGPTHTLLPAVVRDLFRKSGRPLERETELVPLDVVREHRFADGTRLRLTGGSRAAQKAEFETLAPGLGDAWVKLVDPYGTVWERLRRDWIERPWNPDLAHPETTRLLAERATLAAHLERALPDARARLVAAHPHTVDGHDLTRVPVWAGMHSYLEQNFGVWTVPGGLGALGDLMGSRMKTRKVEVLTDTAVLDVVVREGRAVAVRTADGEIDADAVVVGIDPRHLPSLRRFVRGTATTSLPDQLHLGLRPGSVLADQFGDELVGDLVLHGPRAEADVATGRRARRGAGELLLVRPSGSAPDDGRAVTVVSRGIAAEQVLDTLAARGVDLRDDIVLSIHRSGTDLAQTWGGSPLGLAWDGRRTVRRRPGARTPIAGLHMAGAHATPGSGVPFTGLSGSLVAQAIGPA</sequence>
<name>A0ABW1QUW7_9ACTN</name>
<dbReference type="InterPro" id="IPR036188">
    <property type="entry name" value="FAD/NAD-bd_sf"/>
</dbReference>
<evidence type="ECO:0000313" key="2">
    <source>
        <dbReference type="EMBL" id="MFC6153304.1"/>
    </source>
</evidence>
<evidence type="ECO:0000313" key="3">
    <source>
        <dbReference type="Proteomes" id="UP001596098"/>
    </source>
</evidence>
<keyword evidence="3" id="KW-1185">Reference proteome</keyword>
<reference evidence="3" key="1">
    <citation type="journal article" date="2019" name="Int. J. Syst. Evol. Microbiol.">
        <title>The Global Catalogue of Microorganisms (GCM) 10K type strain sequencing project: providing services to taxonomists for standard genome sequencing and annotation.</title>
        <authorList>
            <consortium name="The Broad Institute Genomics Platform"/>
            <consortium name="The Broad Institute Genome Sequencing Center for Infectious Disease"/>
            <person name="Wu L."/>
            <person name="Ma J."/>
        </authorList>
    </citation>
    <scope>NUCLEOTIDE SEQUENCE [LARGE SCALE GENOMIC DNA]</scope>
    <source>
        <strain evidence="3">DFY28</strain>
    </source>
</reference>
<dbReference type="RefSeq" id="WP_128221148.1">
    <property type="nucleotide sequence ID" value="NZ_CP034929.1"/>
</dbReference>
<dbReference type="PANTHER" id="PTHR43734:SF1">
    <property type="entry name" value="PHYTOENE DESATURASE"/>
    <property type="match status" value="1"/>
</dbReference>
<dbReference type="PANTHER" id="PTHR43734">
    <property type="entry name" value="PHYTOENE DESATURASE"/>
    <property type="match status" value="1"/>
</dbReference>